<sequence>MALYPNLDQMNLIPEYASVPNNYGTKPLPPPAQASTNHLSLVSSSQSLYPALTEYMGFDLSDMTKKGPAIPAMNSGVVAIPAVPGQVTNGLRQLTLCKDAKGRVGLMVSAVNNGVFVCFILKNSPAALGGLRFGDQILRINDTVLAGYSTEKVHNLIRKLPVNNINFMIRDRPFERTITMQKDSVGRVGFEFNKGKITALVKDSSAARNGLVTDHHLLEVQGQNVIGMSDKEILKLINQAGSVITVTIIPSLLFEQMMKKMKADYVKAKMDHSAHV</sequence>
<evidence type="ECO:0000256" key="1">
    <source>
        <dbReference type="ARBA" id="ARBA00022737"/>
    </source>
</evidence>
<dbReference type="PROSITE" id="PS50106">
    <property type="entry name" value="PDZ"/>
    <property type="match status" value="2"/>
</dbReference>
<feature type="domain" description="PDZ" evidence="2">
    <location>
        <begin position="177"/>
        <end position="252"/>
    </location>
</feature>
<dbReference type="InterPro" id="IPR001478">
    <property type="entry name" value="PDZ"/>
</dbReference>
<evidence type="ECO:0000259" key="2">
    <source>
        <dbReference type="PROSITE" id="PS50106"/>
    </source>
</evidence>
<comment type="caution">
    <text evidence="3">The sequence shown here is derived from an EMBL/GenBank/DDBJ whole genome shotgun (WGS) entry which is preliminary data.</text>
</comment>
<dbReference type="Pfam" id="PF00595">
    <property type="entry name" value="PDZ"/>
    <property type="match status" value="2"/>
</dbReference>
<keyword evidence="4" id="KW-1185">Reference proteome</keyword>
<dbReference type="PANTHER" id="PTHR12345:SF3">
    <property type="entry name" value="PDZ DOMAIN-CONTAINING PROTEIN"/>
    <property type="match status" value="1"/>
</dbReference>
<dbReference type="FunFam" id="2.30.42.10:FF:000043">
    <property type="entry name" value="Syntenin-1 isoform X1"/>
    <property type="match status" value="1"/>
</dbReference>
<dbReference type="InterPro" id="IPR036034">
    <property type="entry name" value="PDZ_sf"/>
</dbReference>
<dbReference type="Gene3D" id="2.30.42.10">
    <property type="match status" value="2"/>
</dbReference>
<dbReference type="InterPro" id="IPR051230">
    <property type="entry name" value="APP-Binding"/>
</dbReference>
<accession>A0AAN9Y214</accession>
<dbReference type="PANTHER" id="PTHR12345">
    <property type="entry name" value="SYNTENIN RELATED"/>
    <property type="match status" value="1"/>
</dbReference>
<keyword evidence="1" id="KW-0677">Repeat</keyword>
<dbReference type="GO" id="GO:0005737">
    <property type="term" value="C:cytoplasm"/>
    <property type="evidence" value="ECO:0007669"/>
    <property type="project" value="TreeGrafter"/>
</dbReference>
<gene>
    <name evidence="3" type="ORF">V9T40_000752</name>
</gene>
<name>A0AAN9Y214_9HEMI</name>
<protein>
    <recommendedName>
        <fullName evidence="2">PDZ domain-containing protein</fullName>
    </recommendedName>
</protein>
<reference evidence="3 4" key="1">
    <citation type="submission" date="2024-03" db="EMBL/GenBank/DDBJ databases">
        <title>Adaptation during the transition from Ophiocordyceps entomopathogen to insect associate is accompanied by gene loss and intensified selection.</title>
        <authorList>
            <person name="Ward C.M."/>
            <person name="Onetto C.A."/>
            <person name="Borneman A.R."/>
        </authorList>
    </citation>
    <scope>NUCLEOTIDE SEQUENCE [LARGE SCALE GENOMIC DNA]</scope>
    <source>
        <strain evidence="3">AWRI1</strain>
        <tissue evidence="3">Single Adult Female</tissue>
    </source>
</reference>
<dbReference type="SMART" id="SM00228">
    <property type="entry name" value="PDZ"/>
    <property type="match status" value="2"/>
</dbReference>
<organism evidence="3 4">
    <name type="scientific">Parthenolecanium corni</name>
    <dbReference type="NCBI Taxonomy" id="536013"/>
    <lineage>
        <taxon>Eukaryota</taxon>
        <taxon>Metazoa</taxon>
        <taxon>Ecdysozoa</taxon>
        <taxon>Arthropoda</taxon>
        <taxon>Hexapoda</taxon>
        <taxon>Insecta</taxon>
        <taxon>Pterygota</taxon>
        <taxon>Neoptera</taxon>
        <taxon>Paraneoptera</taxon>
        <taxon>Hemiptera</taxon>
        <taxon>Sternorrhyncha</taxon>
        <taxon>Coccoidea</taxon>
        <taxon>Coccidae</taxon>
        <taxon>Parthenolecanium</taxon>
    </lineage>
</organism>
<evidence type="ECO:0000313" key="3">
    <source>
        <dbReference type="EMBL" id="KAK7580123.1"/>
    </source>
</evidence>
<evidence type="ECO:0000313" key="4">
    <source>
        <dbReference type="Proteomes" id="UP001367676"/>
    </source>
</evidence>
<dbReference type="CDD" id="cd06794">
    <property type="entry name" value="PDZ2_syntenin-like"/>
    <property type="match status" value="1"/>
</dbReference>
<dbReference type="SUPFAM" id="SSF50156">
    <property type="entry name" value="PDZ domain-like"/>
    <property type="match status" value="2"/>
</dbReference>
<dbReference type="Proteomes" id="UP001367676">
    <property type="component" value="Unassembled WGS sequence"/>
</dbReference>
<feature type="domain" description="PDZ" evidence="2">
    <location>
        <begin position="93"/>
        <end position="159"/>
    </location>
</feature>
<dbReference type="GO" id="GO:0005886">
    <property type="term" value="C:plasma membrane"/>
    <property type="evidence" value="ECO:0007669"/>
    <property type="project" value="TreeGrafter"/>
</dbReference>
<dbReference type="AlphaFoldDB" id="A0AAN9Y214"/>
<dbReference type="EMBL" id="JBBCAQ010000034">
    <property type="protein sequence ID" value="KAK7580123.1"/>
    <property type="molecule type" value="Genomic_DNA"/>
</dbReference>
<proteinExistence type="predicted"/>